<dbReference type="AlphaFoldDB" id="A0A088RRY2"/>
<name>A0A088RRY2_LEIPA</name>
<dbReference type="Proteomes" id="UP000063063">
    <property type="component" value="Chromosome 25"/>
</dbReference>
<sequence length="90" mass="9479">MSAAKAKDTEAVPAVHEEDTPTTARIAAKEASGKALPPLNLTPAERRGLLIVVGVALLQEVHSSVFRWALVGAASAAMVYKSFTRPHQSS</sequence>
<dbReference type="eggNOG" id="ENOG502SV7B">
    <property type="taxonomic scope" value="Eukaryota"/>
</dbReference>
<keyword evidence="3" id="KW-1185">Reference proteome</keyword>
<reference evidence="2 3" key="1">
    <citation type="journal article" date="2015" name="Sci. Rep.">
        <title>The genome of Leishmania panamensis: insights into genomics of the L. (Viannia) subgenus.</title>
        <authorList>
            <person name="Llanes A."/>
            <person name="Restrepo C.M."/>
            <person name="Vecchio G.D."/>
            <person name="Anguizola F.J."/>
            <person name="Lleonart R."/>
        </authorList>
    </citation>
    <scope>NUCLEOTIDE SEQUENCE [LARGE SCALE GENOMIC DNA]</scope>
    <source>
        <strain evidence="2 3">MHOM/PA/94/PSC-1</strain>
    </source>
</reference>
<dbReference type="KEGG" id="lpan:LPMP_250320"/>
<feature type="compositionally biased region" description="Basic and acidic residues" evidence="1">
    <location>
        <begin position="1"/>
        <end position="19"/>
    </location>
</feature>
<dbReference type="VEuPathDB" id="TriTrypDB:LPAL13_250008400"/>
<evidence type="ECO:0000313" key="2">
    <source>
        <dbReference type="EMBL" id="AIN98897.1"/>
    </source>
</evidence>
<accession>A0A088RRY2</accession>
<dbReference type="OrthoDB" id="267700at2759"/>
<evidence type="ECO:0000313" key="3">
    <source>
        <dbReference type="Proteomes" id="UP000063063"/>
    </source>
</evidence>
<dbReference type="EMBL" id="CP009394">
    <property type="protein sequence ID" value="AIN98897.1"/>
    <property type="molecule type" value="Genomic_DNA"/>
</dbReference>
<feature type="region of interest" description="Disordered" evidence="1">
    <location>
        <begin position="1"/>
        <end position="22"/>
    </location>
</feature>
<protein>
    <submittedName>
        <fullName evidence="2">Uncharacterized protein</fullName>
    </submittedName>
</protein>
<dbReference type="GeneID" id="22575680"/>
<gene>
    <name evidence="2" type="ORF">LPMP_250320</name>
</gene>
<dbReference type="RefSeq" id="XP_010699604.1">
    <property type="nucleotide sequence ID" value="XM_010701302.1"/>
</dbReference>
<proteinExistence type="predicted"/>
<organism evidence="2 3">
    <name type="scientific">Leishmania panamensis</name>
    <dbReference type="NCBI Taxonomy" id="5679"/>
    <lineage>
        <taxon>Eukaryota</taxon>
        <taxon>Discoba</taxon>
        <taxon>Euglenozoa</taxon>
        <taxon>Kinetoplastea</taxon>
        <taxon>Metakinetoplastina</taxon>
        <taxon>Trypanosomatida</taxon>
        <taxon>Trypanosomatidae</taxon>
        <taxon>Leishmaniinae</taxon>
        <taxon>Leishmania</taxon>
        <taxon>Leishmania guyanensis species complex</taxon>
    </lineage>
</organism>
<evidence type="ECO:0000256" key="1">
    <source>
        <dbReference type="SAM" id="MobiDB-lite"/>
    </source>
</evidence>
<dbReference type="VEuPathDB" id="TriTrypDB:LPMP_250320"/>